<dbReference type="AlphaFoldDB" id="A0A7C1HX79"/>
<proteinExistence type="predicted"/>
<evidence type="ECO:0000313" key="1">
    <source>
        <dbReference type="EMBL" id="HDS10907.1"/>
    </source>
</evidence>
<dbReference type="EMBL" id="DSDY01000147">
    <property type="protein sequence ID" value="HDS10907.1"/>
    <property type="molecule type" value="Genomic_DNA"/>
</dbReference>
<reference evidence="1" key="1">
    <citation type="journal article" date="2020" name="mSystems">
        <title>Genome- and Community-Level Interaction Insights into Carbon Utilization and Element Cycling Functions of Hydrothermarchaeota in Hydrothermal Sediment.</title>
        <authorList>
            <person name="Zhou Z."/>
            <person name="Liu Y."/>
            <person name="Xu W."/>
            <person name="Pan J."/>
            <person name="Luo Z.H."/>
            <person name="Li M."/>
        </authorList>
    </citation>
    <scope>NUCLEOTIDE SEQUENCE [LARGE SCALE GENOMIC DNA]</scope>
    <source>
        <strain evidence="1">SpSt-123</strain>
    </source>
</reference>
<accession>A0A7C1HX79</accession>
<name>A0A7C1HX79_9CREN</name>
<sequence>MGQPITSSGTEFILNSSTFNELCNLCVDPEKPVVLDPIRREICLEYTKRSIKKKELQGSIETVDKLIDKYSEEIHARLSVFLSRIMNPFLSIIEIKDKKLVNCMVRNSFLLGSIVVENHSVATVPFEMFLPLVFGGYVDCNFIA</sequence>
<gene>
    <name evidence="1" type="ORF">ENO04_04765</name>
</gene>
<protein>
    <submittedName>
        <fullName evidence="1">Uncharacterized protein</fullName>
    </submittedName>
</protein>
<organism evidence="1">
    <name type="scientific">Fervidicoccus fontis</name>
    <dbReference type="NCBI Taxonomy" id="683846"/>
    <lineage>
        <taxon>Archaea</taxon>
        <taxon>Thermoproteota</taxon>
        <taxon>Thermoprotei</taxon>
        <taxon>Fervidicoccales</taxon>
        <taxon>Fervidicoccaceae</taxon>
        <taxon>Fervidicoccus</taxon>
    </lineage>
</organism>
<comment type="caution">
    <text evidence="1">The sequence shown here is derived from an EMBL/GenBank/DDBJ whole genome shotgun (WGS) entry which is preliminary data.</text>
</comment>